<dbReference type="Pfam" id="PF21342">
    <property type="entry name" value="SoxA-TsdA_cyt-c"/>
    <property type="match status" value="1"/>
</dbReference>
<dbReference type="PIRSF" id="PIRSF038455">
    <property type="entry name" value="SoxA"/>
    <property type="match status" value="1"/>
</dbReference>
<evidence type="ECO:0000256" key="1">
    <source>
        <dbReference type="ARBA" id="ARBA00004418"/>
    </source>
</evidence>
<comment type="cofactor">
    <cofactor evidence="16">
        <name>heme</name>
        <dbReference type="ChEBI" id="CHEBI:30413"/>
    </cofactor>
    <text evidence="16">Binds 2 heme groups per subunit.</text>
</comment>
<dbReference type="GO" id="GO:0009055">
    <property type="term" value="F:electron transfer activity"/>
    <property type="evidence" value="ECO:0007669"/>
    <property type="project" value="InterPro"/>
</dbReference>
<dbReference type="GO" id="GO:0016740">
    <property type="term" value="F:transferase activity"/>
    <property type="evidence" value="ECO:0007669"/>
    <property type="project" value="UniProtKB-KW"/>
</dbReference>
<dbReference type="KEGG" id="fiy:BN1229_v1_0550"/>
<evidence type="ECO:0000256" key="4">
    <source>
        <dbReference type="ARBA" id="ARBA00022617"/>
    </source>
</evidence>
<keyword evidence="5 14" id="KW-0808">Transferase</keyword>
<dbReference type="SUPFAM" id="SSF46626">
    <property type="entry name" value="Cytochrome c"/>
    <property type="match status" value="2"/>
</dbReference>
<dbReference type="GO" id="GO:0019417">
    <property type="term" value="P:sulfur oxidation"/>
    <property type="evidence" value="ECO:0007669"/>
    <property type="project" value="InterPro"/>
</dbReference>
<dbReference type="EC" id="2.8.5.2" evidence="14"/>
<dbReference type="Gene3D" id="1.10.760.10">
    <property type="entry name" value="Cytochrome c-like domain"/>
    <property type="match status" value="2"/>
</dbReference>
<dbReference type="InterPro" id="IPR036909">
    <property type="entry name" value="Cyt_c-like_dom_sf"/>
</dbReference>
<evidence type="ECO:0000259" key="18">
    <source>
        <dbReference type="PROSITE" id="PS51007"/>
    </source>
</evidence>
<dbReference type="Proteomes" id="UP000033187">
    <property type="component" value="Chromosome 1"/>
</dbReference>
<accession>A0A0D6JB48</accession>
<keyword evidence="4 14" id="KW-0349">Heme</keyword>
<keyword evidence="8 14" id="KW-0574">Periplasm</keyword>
<comment type="subunit">
    <text evidence="2 14">Heterodimer of SoxA and SoxX.</text>
</comment>
<dbReference type="GO" id="GO:0042597">
    <property type="term" value="C:periplasmic space"/>
    <property type="evidence" value="ECO:0007669"/>
    <property type="project" value="UniProtKB-SubCell"/>
</dbReference>
<feature type="domain" description="Cytochrome c" evidence="18">
    <location>
        <begin position="56"/>
        <end position="142"/>
    </location>
</feature>
<evidence type="ECO:0000256" key="14">
    <source>
        <dbReference type="PIRNR" id="PIRNR038455"/>
    </source>
</evidence>
<dbReference type="InterPro" id="IPR009056">
    <property type="entry name" value="Cyt_c-like_dom"/>
</dbReference>
<evidence type="ECO:0000313" key="20">
    <source>
        <dbReference type="Proteomes" id="UP000033187"/>
    </source>
</evidence>
<evidence type="ECO:0000256" key="2">
    <source>
        <dbReference type="ARBA" id="ARBA00011530"/>
    </source>
</evidence>
<evidence type="ECO:0000256" key="6">
    <source>
        <dbReference type="ARBA" id="ARBA00022723"/>
    </source>
</evidence>
<feature type="binding site" description="covalent" evidence="16">
    <location>
        <position position="79"/>
    </location>
    <ligand>
        <name>heme c</name>
        <dbReference type="ChEBI" id="CHEBI:61717"/>
        <label>1</label>
    </ligand>
</feature>
<evidence type="ECO:0000256" key="9">
    <source>
        <dbReference type="ARBA" id="ARBA00022982"/>
    </source>
</evidence>
<evidence type="ECO:0000256" key="5">
    <source>
        <dbReference type="ARBA" id="ARBA00022679"/>
    </source>
</evidence>
<comment type="subcellular location">
    <subcellularLocation>
        <location evidence="1 14">Periplasm</location>
    </subcellularLocation>
</comment>
<proteinExistence type="inferred from homology"/>
<feature type="binding site" description="covalent" evidence="16">
    <location>
        <position position="180"/>
    </location>
    <ligand>
        <name>heme c</name>
        <dbReference type="ChEBI" id="CHEBI:61717"/>
        <label>2</label>
    </ligand>
</feature>
<dbReference type="AlphaFoldDB" id="A0A0D6JB48"/>
<gene>
    <name evidence="19" type="primary">soxA</name>
    <name evidence="19" type="ORF">YBN1229_v1_0550</name>
</gene>
<evidence type="ECO:0000256" key="13">
    <source>
        <dbReference type="ARBA" id="ARBA00048423"/>
    </source>
</evidence>
<feature type="binding site" evidence="16">
    <location>
        <position position="218"/>
    </location>
    <ligand>
        <name>substrate</name>
    </ligand>
</feature>
<dbReference type="GO" id="GO:0016669">
    <property type="term" value="F:oxidoreductase activity, acting on a sulfur group of donors, cytochrome as acceptor"/>
    <property type="evidence" value="ECO:0007669"/>
    <property type="project" value="InterPro"/>
</dbReference>
<evidence type="ECO:0000256" key="10">
    <source>
        <dbReference type="ARBA" id="ARBA00023004"/>
    </source>
</evidence>
<feature type="binding site" description="axial binding residue" evidence="17">
    <location>
        <position position="181"/>
    </location>
    <ligand>
        <name>heme c</name>
        <dbReference type="ChEBI" id="CHEBI:61717"/>
        <label>2</label>
    </ligand>
    <ligandPart>
        <name>Fe</name>
        <dbReference type="ChEBI" id="CHEBI:18248"/>
    </ligandPart>
</feature>
<comment type="similarity">
    <text evidence="11 14">Belongs to the SoxA family.</text>
</comment>
<dbReference type="FunFam" id="1.10.760.10:FF:000030">
    <property type="entry name" value="L-cysteine S-thiosulfotransferase subunit SoxA"/>
    <property type="match status" value="1"/>
</dbReference>
<keyword evidence="10 14" id="KW-0408">Iron</keyword>
<evidence type="ECO:0000256" key="16">
    <source>
        <dbReference type="PIRSR" id="PIRSR038455-2"/>
    </source>
</evidence>
<evidence type="ECO:0000256" key="3">
    <source>
        <dbReference type="ARBA" id="ARBA00022448"/>
    </source>
</evidence>
<sequence length="261" mass="28569">MQCSRFLVSGFCGVAGLMGVLLPVLAADRPVRPGSFYMSKNLLALQADDIANPGMLWVSDGESLWRQPVGRAQKSCASCHDAADVTMKGVAARYPAVDAESGELFNLEKRINTCRTRHQGAAALAYETDELLALTAYVAHQSRGERVKVHIDGPAAPFYEAGRKRFYTRVGQLNLSCAQCHEANAGRRLRGDTISDGVGSGWPAYRLEWQTLGSLHRRLRACSLGVRARQFDSGSPEYLSLELYLAKRAEDVPVEAPAVRR</sequence>
<evidence type="ECO:0000256" key="7">
    <source>
        <dbReference type="ARBA" id="ARBA00022729"/>
    </source>
</evidence>
<dbReference type="GO" id="GO:0020037">
    <property type="term" value="F:heme binding"/>
    <property type="evidence" value="ECO:0007669"/>
    <property type="project" value="InterPro"/>
</dbReference>
<dbReference type="NCBIfam" id="TIGR04484">
    <property type="entry name" value="thiosulf_SoxA"/>
    <property type="match status" value="1"/>
</dbReference>
<feature type="active site" description="Cysteine persulfide intermediate" evidence="15">
    <location>
        <position position="222"/>
    </location>
</feature>
<dbReference type="KEGG" id="fil:BN1229_v1_0548"/>
<evidence type="ECO:0000313" key="19">
    <source>
        <dbReference type="EMBL" id="CPR15891.1"/>
    </source>
</evidence>
<feature type="binding site" description="axial binding residue" evidence="17">
    <location>
        <position position="222"/>
    </location>
    <ligand>
        <name>heme c</name>
        <dbReference type="ChEBI" id="CHEBI:61717"/>
        <label>2</label>
    </ligand>
    <ligandPart>
        <name>Fe</name>
        <dbReference type="ChEBI" id="CHEBI:18248"/>
    </ligandPart>
</feature>
<protein>
    <recommendedName>
        <fullName evidence="14">SoxAX cytochrome complex subunit A</fullName>
        <ecNumber evidence="14">2.8.5.2</ecNumber>
    </recommendedName>
    <alternativeName>
        <fullName evidence="14">Protein SoxA</fullName>
    </alternativeName>
    <alternativeName>
        <fullName evidence="14">Sulfur oxidizing protein A</fullName>
    </alternativeName>
    <alternativeName>
        <fullName evidence="14">Thiosulfate-oxidizing multienzyme system protein SoxA</fullName>
    </alternativeName>
</protein>
<dbReference type="GO" id="GO:0070069">
    <property type="term" value="C:cytochrome complex"/>
    <property type="evidence" value="ECO:0007669"/>
    <property type="project" value="InterPro"/>
</dbReference>
<evidence type="ECO:0000256" key="15">
    <source>
        <dbReference type="PIRSR" id="PIRSR038455-1"/>
    </source>
</evidence>
<feature type="binding site" description="covalent" evidence="16">
    <location>
        <position position="76"/>
    </location>
    <ligand>
        <name>heme c</name>
        <dbReference type="ChEBI" id="CHEBI:61717"/>
        <label>1</label>
    </ligand>
</feature>
<keyword evidence="7" id="KW-0732">Signal</keyword>
<feature type="binding site" description="axial binding residue" evidence="17">
    <location>
        <position position="114"/>
    </location>
    <ligand>
        <name>heme c</name>
        <dbReference type="ChEBI" id="CHEBI:61717"/>
        <label>1</label>
    </ligand>
    <ligandPart>
        <name>Fe</name>
        <dbReference type="ChEBI" id="CHEBI:18248"/>
    </ligandPart>
</feature>
<evidence type="ECO:0000256" key="12">
    <source>
        <dbReference type="ARBA" id="ARBA00048077"/>
    </source>
</evidence>
<comment type="catalytic activity">
    <reaction evidence="13 14">
        <text>S-sulfanyl-L-cysteinyl-[SoxY protein] + thiosulfate + 2 Fe(III)-[cytochrome c] = S-(2-sulfodisulfanyl)-L-cysteinyl-[SoxY protein] + 2 Fe(II)-[cytochrome c] + 2 H(+)</text>
        <dbReference type="Rhea" id="RHEA:51224"/>
        <dbReference type="Rhea" id="RHEA-COMP:10350"/>
        <dbReference type="Rhea" id="RHEA-COMP:14399"/>
        <dbReference type="Rhea" id="RHEA-COMP:14689"/>
        <dbReference type="Rhea" id="RHEA-COMP:14690"/>
        <dbReference type="ChEBI" id="CHEBI:15378"/>
        <dbReference type="ChEBI" id="CHEBI:29033"/>
        <dbReference type="ChEBI" id="CHEBI:29034"/>
        <dbReference type="ChEBI" id="CHEBI:33542"/>
        <dbReference type="ChEBI" id="CHEBI:61963"/>
        <dbReference type="ChEBI" id="CHEBI:140664"/>
        <dbReference type="EC" id="2.8.5.2"/>
    </reaction>
</comment>
<dbReference type="InterPro" id="IPR025710">
    <property type="entry name" value="SoxA"/>
</dbReference>
<dbReference type="EMBL" id="LN829119">
    <property type="protein sequence ID" value="CPR15891.1"/>
    <property type="molecule type" value="Genomic_DNA"/>
</dbReference>
<reference evidence="20" key="1">
    <citation type="submission" date="2015-02" db="EMBL/GenBank/DDBJ databases">
        <authorList>
            <person name="Chooi Y.-H."/>
        </authorList>
    </citation>
    <scope>NUCLEOTIDE SEQUENCE [LARGE SCALE GENOMIC DNA]</scope>
    <source>
        <strain evidence="20">strain Y</strain>
    </source>
</reference>
<dbReference type="PROSITE" id="PS51007">
    <property type="entry name" value="CYTC"/>
    <property type="match status" value="1"/>
</dbReference>
<comment type="catalytic activity">
    <reaction evidence="12 14">
        <text>L-cysteinyl-[SoxY protein] + thiosulfate + 2 Fe(III)-[cytochrome c] = S-sulfosulfanyl-L-cysteinyl-[SoxY protein] + 2 Fe(II)-[cytochrome c] + 2 H(+)</text>
        <dbReference type="Rhea" id="RHEA:56720"/>
        <dbReference type="Rhea" id="RHEA-COMP:10350"/>
        <dbReference type="Rhea" id="RHEA-COMP:14328"/>
        <dbReference type="Rhea" id="RHEA-COMP:14399"/>
        <dbReference type="Rhea" id="RHEA-COMP:14691"/>
        <dbReference type="ChEBI" id="CHEBI:15378"/>
        <dbReference type="ChEBI" id="CHEBI:29033"/>
        <dbReference type="ChEBI" id="CHEBI:29034"/>
        <dbReference type="ChEBI" id="CHEBI:29950"/>
        <dbReference type="ChEBI" id="CHEBI:33542"/>
        <dbReference type="ChEBI" id="CHEBI:139321"/>
        <dbReference type="EC" id="2.8.5.2"/>
    </reaction>
</comment>
<keyword evidence="9 14" id="KW-0249">Electron transport</keyword>
<organism evidence="19 20">
    <name type="scientific">Candidatus Filomicrobium marinum</name>
    <dbReference type="NCBI Taxonomy" id="1608628"/>
    <lineage>
        <taxon>Bacteria</taxon>
        <taxon>Pseudomonadati</taxon>
        <taxon>Pseudomonadota</taxon>
        <taxon>Alphaproteobacteria</taxon>
        <taxon>Hyphomicrobiales</taxon>
        <taxon>Hyphomicrobiaceae</taxon>
        <taxon>Filomicrobium</taxon>
    </lineage>
</organism>
<dbReference type="GO" id="GO:0046872">
    <property type="term" value="F:metal ion binding"/>
    <property type="evidence" value="ECO:0007669"/>
    <property type="project" value="UniProtKB-KW"/>
</dbReference>
<keyword evidence="20" id="KW-1185">Reference proteome</keyword>
<feature type="binding site" description="covalent" evidence="16">
    <location>
        <position position="177"/>
    </location>
    <ligand>
        <name>heme c</name>
        <dbReference type="ChEBI" id="CHEBI:61717"/>
        <label>2</label>
    </ligand>
</feature>
<evidence type="ECO:0000256" key="17">
    <source>
        <dbReference type="PIRSR" id="PIRSR038455-3"/>
    </source>
</evidence>
<evidence type="ECO:0000256" key="11">
    <source>
        <dbReference type="ARBA" id="ARBA00025746"/>
    </source>
</evidence>
<keyword evidence="3 14" id="KW-0813">Transport</keyword>
<evidence type="ECO:0000256" key="8">
    <source>
        <dbReference type="ARBA" id="ARBA00022764"/>
    </source>
</evidence>
<feature type="binding site" description="axial binding residue" evidence="17">
    <location>
        <position position="80"/>
    </location>
    <ligand>
        <name>heme c</name>
        <dbReference type="ChEBI" id="CHEBI:61717"/>
        <label>1</label>
    </ligand>
    <ligandPart>
        <name>Fe</name>
        <dbReference type="ChEBI" id="CHEBI:18248"/>
    </ligandPart>
</feature>
<name>A0A0D6JB48_9HYPH</name>
<keyword evidence="6 14" id="KW-0479">Metal-binding</keyword>
<keyword evidence="19" id="KW-0560">Oxidoreductase</keyword>